<proteinExistence type="predicted"/>
<evidence type="ECO:0000313" key="2">
    <source>
        <dbReference type="Proteomes" id="UP000391919"/>
    </source>
</evidence>
<comment type="caution">
    <text evidence="1">The sequence shown here is derived from an EMBL/GenBank/DDBJ whole genome shotgun (WGS) entry which is preliminary data.</text>
</comment>
<evidence type="ECO:0008006" key="3">
    <source>
        <dbReference type="Google" id="ProtNLM"/>
    </source>
</evidence>
<name>A0A5J4JK54_9BACI</name>
<keyword evidence="2" id="KW-1185">Reference proteome</keyword>
<dbReference type="EMBL" id="BKZQ01000032">
    <property type="protein sequence ID" value="GER70990.1"/>
    <property type="molecule type" value="Genomic_DNA"/>
</dbReference>
<accession>A0A5J4JK54</accession>
<reference evidence="1 2" key="1">
    <citation type="submission" date="2019-09" db="EMBL/GenBank/DDBJ databases">
        <title>Draft genome sequence of Bacillus sp. JC-7.</title>
        <authorList>
            <person name="Tanaka N."/>
            <person name="Shiwa Y."/>
            <person name="Fujita N."/>
            <person name="Tanasupawat S."/>
        </authorList>
    </citation>
    <scope>NUCLEOTIDE SEQUENCE [LARGE SCALE GENOMIC DNA]</scope>
    <source>
        <strain evidence="1 2">JC-7</strain>
    </source>
</reference>
<gene>
    <name evidence="1" type="primary">yhbF</name>
    <name evidence="1" type="ORF">BpJC7_22930</name>
</gene>
<evidence type="ECO:0000313" key="1">
    <source>
        <dbReference type="EMBL" id="GER70990.1"/>
    </source>
</evidence>
<dbReference type="RefSeq" id="WP_151681492.1">
    <property type="nucleotide sequence ID" value="NZ_BKZP01000038.1"/>
</dbReference>
<sequence>MEERNHLTINGSGSYGGGAYGNVKVNGEAEIADPLDCRHFSIRGESKVHGDTKAESVSVFGEAVMNGALRTDKASIFGTCQIGGDAEIRSSIVRGLLEVGGKYSGDKAEIKGLLAVKEDVEAETFISKGQFQIGGLLNAEEINITLRYKPSRAGEIGGKKITVRTQNGITDMLRFHKKHVLLQAAAIEGDDIYLENTEADTVRGENIEIGPGCRIRYVEYRKKLKVAQDAVVKEKQRTPIMH</sequence>
<dbReference type="Proteomes" id="UP000391919">
    <property type="component" value="Unassembled WGS sequence"/>
</dbReference>
<dbReference type="AlphaFoldDB" id="A0A5J4JK54"/>
<protein>
    <recommendedName>
        <fullName evidence="3">Polymer-forming cytoskeletal protein</fullName>
    </recommendedName>
</protein>
<organism evidence="1 2">
    <name type="scientific">Weizmannia acidilactici</name>
    <dbReference type="NCBI Taxonomy" id="2607726"/>
    <lineage>
        <taxon>Bacteria</taxon>
        <taxon>Bacillati</taxon>
        <taxon>Bacillota</taxon>
        <taxon>Bacilli</taxon>
        <taxon>Bacillales</taxon>
        <taxon>Bacillaceae</taxon>
        <taxon>Heyndrickxia</taxon>
    </lineage>
</organism>